<dbReference type="AlphaFoldDB" id="A0A3G2J6E5"/>
<proteinExistence type="predicted"/>
<gene>
    <name evidence="1" type="ORF">D9753_00875</name>
</gene>
<accession>A0A3G2J6E5</accession>
<dbReference type="EMBL" id="CP033073">
    <property type="protein sequence ID" value="AYN37770.1"/>
    <property type="molecule type" value="Genomic_DNA"/>
</dbReference>
<evidence type="ECO:0000313" key="2">
    <source>
        <dbReference type="Proteomes" id="UP000268329"/>
    </source>
</evidence>
<organism evidence="1 2">
    <name type="scientific">Streptomyces dangxiongensis</name>
    <dbReference type="NCBI Taxonomy" id="1442032"/>
    <lineage>
        <taxon>Bacteria</taxon>
        <taxon>Bacillati</taxon>
        <taxon>Actinomycetota</taxon>
        <taxon>Actinomycetes</taxon>
        <taxon>Kitasatosporales</taxon>
        <taxon>Streptomycetaceae</taxon>
        <taxon>Streptomyces</taxon>
    </lineage>
</organism>
<protein>
    <submittedName>
        <fullName evidence="1">Uncharacterized protein</fullName>
    </submittedName>
</protein>
<dbReference type="RefSeq" id="WP_121785280.1">
    <property type="nucleotide sequence ID" value="NZ_CP033073.1"/>
</dbReference>
<reference evidence="1 2" key="1">
    <citation type="submission" date="2018-10" db="EMBL/GenBank/DDBJ databases">
        <title>The genome of Streptomyces dangxiongensis Z022.</title>
        <authorList>
            <person name="Zhang B."/>
        </authorList>
    </citation>
    <scope>NUCLEOTIDE SEQUENCE [LARGE SCALE GENOMIC DNA]</scope>
    <source>
        <strain evidence="1 2">Z022</strain>
    </source>
</reference>
<dbReference type="KEGG" id="sdd:D9753_00875"/>
<evidence type="ECO:0000313" key="1">
    <source>
        <dbReference type="EMBL" id="AYN37770.1"/>
    </source>
</evidence>
<dbReference type="OrthoDB" id="4146523at2"/>
<sequence>MATETQLPVQAGSEKDLLIWQQGIIEDAPGGVMTIMSIGLTREGKHPTNPGEVTHTLTSPSGFVWNGWTAYAYYSADQKVRGSMAEINAKVTADGRKLTFTHNPHVYTDDHDQDALVYILGVGATDDAEPGRYTDGQIRVGKAKAVKLKGRVLDPDED</sequence>
<keyword evidence="2" id="KW-1185">Reference proteome</keyword>
<dbReference type="Proteomes" id="UP000268329">
    <property type="component" value="Chromosome"/>
</dbReference>
<name>A0A3G2J6E5_9ACTN</name>